<dbReference type="PANTHER" id="PTHR13723">
    <property type="entry name" value="ADAMTS A DISINTEGRIN AND METALLOPROTEASE WITH THROMBOSPONDIN MOTIFS PROTEASE"/>
    <property type="match status" value="1"/>
</dbReference>
<keyword evidence="6" id="KW-0393">Immunoglobulin domain</keyword>
<keyword evidence="2" id="KW-0964">Secreted</keyword>
<dbReference type="FunFam" id="2.20.100.10:FF:000009">
    <property type="entry name" value="ADAMTS-like protein 3 isoform A"/>
    <property type="match status" value="2"/>
</dbReference>
<dbReference type="Gene3D" id="2.20.100.10">
    <property type="entry name" value="Thrombospondin type-1 (TSP1) repeat"/>
    <property type="match status" value="9"/>
</dbReference>
<dbReference type="GO" id="GO:0006508">
    <property type="term" value="P:proteolysis"/>
    <property type="evidence" value="ECO:0007669"/>
    <property type="project" value="TreeGrafter"/>
</dbReference>
<dbReference type="GO" id="GO:0031012">
    <property type="term" value="C:extracellular matrix"/>
    <property type="evidence" value="ECO:0007669"/>
    <property type="project" value="TreeGrafter"/>
</dbReference>
<accession>A0A8B9L0L2</accession>
<protein>
    <submittedName>
        <fullName evidence="9">ADAMTS like 1</fullName>
    </submittedName>
</protein>
<dbReference type="AlphaFoldDB" id="A0A8B9L0L2"/>
<dbReference type="Pfam" id="PF19030">
    <property type="entry name" value="TSP1_ADAMTS"/>
    <property type="match status" value="10"/>
</dbReference>
<dbReference type="GO" id="GO:0005576">
    <property type="term" value="C:extracellular region"/>
    <property type="evidence" value="ECO:0007669"/>
    <property type="project" value="UniProtKB-SubCell"/>
</dbReference>
<keyword evidence="3" id="KW-0732">Signal</keyword>
<dbReference type="InterPro" id="IPR013783">
    <property type="entry name" value="Ig-like_fold"/>
</dbReference>
<evidence type="ECO:0000256" key="4">
    <source>
        <dbReference type="ARBA" id="ARBA00022737"/>
    </source>
</evidence>
<sequence>MQHTIKNIDAFFSFFFLEPGYQLTSAECFDLRSNRVVVDQYCHYYPENVKPKPKLQECNMDPCPASDGYKQIMPYDLYHPLPRWESSPWMACSTSCGGGVQSRSVSCVEEDMQGNITPTDEWKCLYTSKASILQPCNMFDCPTWLTQEWSPCTVTCGQGLRYRVVLCIDHRGLHAGGCNPTTKPHIKEECLVPVPCYKPIEKLPVEAKPPWYKQAIELEEDTAVSEEPTFIRGAWGPCSRTCGAGTQWRSVKCQVLLSFSQTVADLPDDECEGQRPVESQPCYRTPCPGVRAEQDSESRVRSTTLEREELHDWEYEGFTECSETCGGGMKEAVVICLNKQTREAADESECVSARRPPQLIKTCNTEPCPPRWEVETWSSCSATCGVGLQTRAVTCVLKGKSHSNHTEKVKDEKCRQPKPSSVQACNRFDCPPMWDAREWSTCSHTCGGGSQKREVLCKQRMADGSVLELPETFCPSPSLATLQPCSQTDCPAQWVFTDWTQCSATCGEGTQRLLVVCRRKGRTGQYRTLIPEACSTVPKPSTVRSCSAGPCEKTFKPVAAKPDPTILAQRKVYVQWRKGPKLHFVVGGYAYLFPWTSVVIRCPTRHFRKGLIHWLKDGKPLALLPHVSLSHMGYIKIQQVRASDVGMYTCVAGQAQENFILKLIGSKQKVSVPEADFWISEGVNSSPKTHQMSSISEETAKEVLSLNRYDAVVQHLLDIKALPQEGHVSKELLDSAEKNGSILEDDTLSDPQSPQVLVADMPKLDEVTRNLSGGLQGPQRDELISQLLEELSKSIGENNESTLEPNDRQEFSTHSSRYWRGNLRRPVILQKPSRGYKFPNEIVAHVGNHVLVPRQVIRVELKCQAQGNPQPVVIWKKDGVELTNSSRVGLMPDGSLLIEAPQETDSGLYTCKATNHLGFTSLSSQVQITAESGCVNGADENNTSSCTDSLQLPYSCHGQHCRHRWQVSSWSSCSADCGGGLQTRSVTCLGVAEGAETCMGAGRRPVDSRACNIQPCVAWITRAWGPCNGQCVGPQLALQHRHVFCQDKNSTRLQHRMCSSQPRPTSHRNCTTEACALHWRVGPWTQCTATCGRHGFQSRHVMCVHRRSGKPARELHCAWRPRPASWQRCNILSCGRGECRDSTRYCEKVRQLELCPLPQFKARCCRSCRDT</sequence>
<dbReference type="InterPro" id="IPR000884">
    <property type="entry name" value="TSP1_rpt"/>
</dbReference>
<proteinExistence type="predicted"/>
<dbReference type="PROSITE" id="PS50900">
    <property type="entry name" value="PLAC"/>
    <property type="match status" value="1"/>
</dbReference>
<comment type="subcellular location">
    <subcellularLocation>
        <location evidence="1">Secreted</location>
    </subcellularLocation>
</comment>
<dbReference type="PROSITE" id="PS50092">
    <property type="entry name" value="TSP1"/>
    <property type="match status" value="9"/>
</dbReference>
<feature type="domain" description="Ig-like" evidence="7">
    <location>
        <begin position="580"/>
        <end position="652"/>
    </location>
</feature>
<name>A0A8B9L0L2_ASTMX</name>
<dbReference type="SMART" id="SM00409">
    <property type="entry name" value="IG"/>
    <property type="match status" value="2"/>
</dbReference>
<reference evidence="9" key="1">
    <citation type="submission" date="2025-08" db="UniProtKB">
        <authorList>
            <consortium name="Ensembl"/>
        </authorList>
    </citation>
    <scope>IDENTIFICATION</scope>
</reference>
<keyword evidence="4" id="KW-0677">Repeat</keyword>
<organism evidence="9 10">
    <name type="scientific">Astyanax mexicanus</name>
    <name type="common">Blind cave fish</name>
    <name type="synonym">Astyanax fasciatus mexicanus</name>
    <dbReference type="NCBI Taxonomy" id="7994"/>
    <lineage>
        <taxon>Eukaryota</taxon>
        <taxon>Metazoa</taxon>
        <taxon>Chordata</taxon>
        <taxon>Craniata</taxon>
        <taxon>Vertebrata</taxon>
        <taxon>Euteleostomi</taxon>
        <taxon>Actinopterygii</taxon>
        <taxon>Neopterygii</taxon>
        <taxon>Teleostei</taxon>
        <taxon>Ostariophysi</taxon>
        <taxon>Characiformes</taxon>
        <taxon>Characoidei</taxon>
        <taxon>Acestrorhamphidae</taxon>
        <taxon>Acestrorhamphinae</taxon>
        <taxon>Astyanax</taxon>
    </lineage>
</organism>
<evidence type="ECO:0000313" key="10">
    <source>
        <dbReference type="Proteomes" id="UP000694621"/>
    </source>
</evidence>
<dbReference type="InterPro" id="IPR003599">
    <property type="entry name" value="Ig_sub"/>
</dbReference>
<evidence type="ECO:0000256" key="2">
    <source>
        <dbReference type="ARBA" id="ARBA00022525"/>
    </source>
</evidence>
<evidence type="ECO:0000259" key="7">
    <source>
        <dbReference type="PROSITE" id="PS50835"/>
    </source>
</evidence>
<dbReference type="Pfam" id="PF08686">
    <property type="entry name" value="PLAC"/>
    <property type="match status" value="1"/>
</dbReference>
<evidence type="ECO:0000256" key="5">
    <source>
        <dbReference type="ARBA" id="ARBA00023157"/>
    </source>
</evidence>
<dbReference type="GO" id="GO:0004222">
    <property type="term" value="F:metalloendopeptidase activity"/>
    <property type="evidence" value="ECO:0007669"/>
    <property type="project" value="TreeGrafter"/>
</dbReference>
<dbReference type="InterPro" id="IPR036179">
    <property type="entry name" value="Ig-like_dom_sf"/>
</dbReference>
<dbReference type="FunFam" id="2.20.100.10:FF:000005">
    <property type="entry name" value="ADAM metallopeptidase with thrombospondin type 1 motif 9"/>
    <property type="match status" value="2"/>
</dbReference>
<feature type="domain" description="Ig-like" evidence="7">
    <location>
        <begin position="826"/>
        <end position="929"/>
    </location>
</feature>
<dbReference type="Gene3D" id="2.60.40.10">
    <property type="entry name" value="Immunoglobulins"/>
    <property type="match status" value="2"/>
</dbReference>
<evidence type="ECO:0000256" key="1">
    <source>
        <dbReference type="ARBA" id="ARBA00004613"/>
    </source>
</evidence>
<evidence type="ECO:0000256" key="3">
    <source>
        <dbReference type="ARBA" id="ARBA00022729"/>
    </source>
</evidence>
<dbReference type="InterPro" id="IPR010909">
    <property type="entry name" value="PLAC"/>
</dbReference>
<dbReference type="InterPro" id="IPR050439">
    <property type="entry name" value="ADAMTS_ADAMTS-like"/>
</dbReference>
<dbReference type="GO" id="GO:0030198">
    <property type="term" value="P:extracellular matrix organization"/>
    <property type="evidence" value="ECO:0007669"/>
    <property type="project" value="TreeGrafter"/>
</dbReference>
<dbReference type="FunFam" id="2.60.40.10:FF:000032">
    <property type="entry name" value="palladin isoform X1"/>
    <property type="match status" value="1"/>
</dbReference>
<dbReference type="InterPro" id="IPR007110">
    <property type="entry name" value="Ig-like_dom"/>
</dbReference>
<evidence type="ECO:0000313" key="9">
    <source>
        <dbReference type="Ensembl" id="ENSAMXP00005044572.1"/>
    </source>
</evidence>
<feature type="domain" description="PLAC" evidence="8">
    <location>
        <begin position="1135"/>
        <end position="1171"/>
    </location>
</feature>
<dbReference type="InterPro" id="IPR056272">
    <property type="entry name" value="ADAMTSL1_dom"/>
</dbReference>
<dbReference type="SMART" id="SM00408">
    <property type="entry name" value="IGc2"/>
    <property type="match status" value="2"/>
</dbReference>
<dbReference type="InterPro" id="IPR036383">
    <property type="entry name" value="TSP1_rpt_sf"/>
</dbReference>
<dbReference type="Proteomes" id="UP000694621">
    <property type="component" value="Unplaced"/>
</dbReference>
<dbReference type="Ensembl" id="ENSAMXT00005048413.1">
    <property type="protein sequence ID" value="ENSAMXP00005044572.1"/>
    <property type="gene ID" value="ENSAMXG00005020682.1"/>
</dbReference>
<evidence type="ECO:0000259" key="8">
    <source>
        <dbReference type="PROSITE" id="PS50900"/>
    </source>
</evidence>
<dbReference type="SMART" id="SM00209">
    <property type="entry name" value="TSP1"/>
    <property type="match status" value="10"/>
</dbReference>
<dbReference type="SUPFAM" id="SSF82895">
    <property type="entry name" value="TSP-1 type 1 repeat"/>
    <property type="match status" value="9"/>
</dbReference>
<evidence type="ECO:0000256" key="6">
    <source>
        <dbReference type="ARBA" id="ARBA00023319"/>
    </source>
</evidence>
<dbReference type="Pfam" id="PF24484">
    <property type="entry name" value="ADAMTSL1"/>
    <property type="match status" value="1"/>
</dbReference>
<dbReference type="SUPFAM" id="SSF48726">
    <property type="entry name" value="Immunoglobulin"/>
    <property type="match status" value="2"/>
</dbReference>
<dbReference type="PROSITE" id="PS50835">
    <property type="entry name" value="IG_LIKE"/>
    <property type="match status" value="2"/>
</dbReference>
<dbReference type="InterPro" id="IPR003598">
    <property type="entry name" value="Ig_sub2"/>
</dbReference>
<keyword evidence="5" id="KW-1015">Disulfide bond</keyword>
<dbReference type="PANTHER" id="PTHR13723:SF281">
    <property type="entry name" value="PAPILIN"/>
    <property type="match status" value="1"/>
</dbReference>
<dbReference type="InterPro" id="IPR013098">
    <property type="entry name" value="Ig_I-set"/>
</dbReference>
<dbReference type="Pfam" id="PF07679">
    <property type="entry name" value="I-set"/>
    <property type="match status" value="1"/>
</dbReference>